<dbReference type="Proteomes" id="UP000789595">
    <property type="component" value="Unassembled WGS sequence"/>
</dbReference>
<feature type="region of interest" description="Disordered" evidence="4">
    <location>
        <begin position="1"/>
        <end position="101"/>
    </location>
</feature>
<feature type="region of interest" description="Disordered" evidence="4">
    <location>
        <begin position="574"/>
        <end position="632"/>
    </location>
</feature>
<evidence type="ECO:0000313" key="5">
    <source>
        <dbReference type="EMBL" id="CAH0379851.1"/>
    </source>
</evidence>
<feature type="compositionally biased region" description="Polar residues" evidence="4">
    <location>
        <begin position="69"/>
        <end position="85"/>
    </location>
</feature>
<dbReference type="PANTHER" id="PTHR24201">
    <property type="entry name" value="ANK_REP_REGION DOMAIN-CONTAINING PROTEIN"/>
    <property type="match status" value="1"/>
</dbReference>
<dbReference type="Gene3D" id="1.25.40.20">
    <property type="entry name" value="Ankyrin repeat-containing domain"/>
    <property type="match status" value="3"/>
</dbReference>
<feature type="repeat" description="ANK" evidence="3">
    <location>
        <begin position="430"/>
        <end position="463"/>
    </location>
</feature>
<feature type="compositionally biased region" description="Basic residues" evidence="4">
    <location>
        <begin position="605"/>
        <end position="615"/>
    </location>
</feature>
<feature type="region of interest" description="Disordered" evidence="4">
    <location>
        <begin position="898"/>
        <end position="918"/>
    </location>
</feature>
<proteinExistence type="predicted"/>
<dbReference type="PANTHER" id="PTHR24201:SF14">
    <property type="entry name" value="CYCLIN-DEPENDENT KINASE 4 INHIBITOR C-LIKE"/>
    <property type="match status" value="1"/>
</dbReference>
<feature type="repeat" description="ANK" evidence="3">
    <location>
        <begin position="204"/>
        <end position="236"/>
    </location>
</feature>
<feature type="region of interest" description="Disordered" evidence="4">
    <location>
        <begin position="350"/>
        <end position="374"/>
    </location>
</feature>
<evidence type="ECO:0000256" key="1">
    <source>
        <dbReference type="ARBA" id="ARBA00022737"/>
    </source>
</evidence>
<dbReference type="EMBL" id="CAKKNE010000006">
    <property type="protein sequence ID" value="CAH0379851.1"/>
    <property type="molecule type" value="Genomic_DNA"/>
</dbReference>
<name>A0A8J2T2Z3_9STRA</name>
<evidence type="ECO:0000313" key="6">
    <source>
        <dbReference type="Proteomes" id="UP000789595"/>
    </source>
</evidence>
<accession>A0A8J2T2Z3</accession>
<sequence>MPSDGWKGADTYGNDLDYEGGKYSRGATHGQTANQILMGGGLPSPVPVRSGGRSGGRDVGFERRVHSTLYRNQGPLVSQDDSSFHSYGYEPKARDSRGHRVDYNEDELSFASSSGRVSPFMGAGPKPRSNTLDNAHDPGAAARKASLEEGLDLHESERPRTAESNHPPIGYMHQCMQLACLMGDVKEVERVAAIEGYNLEHLILGKRPMHLAAVANQPDVIRALAKAGAKLNGSDGTSNRSKPIHVCAEVGAVEAADALVKLGARSETRPGDGLGPLHIACKHNHPEVIAVLLRAGANPDAASREGTPRELAELYHCTRCVDAIDDYIIDRHDDKKLASFHKMSITSPARHLGAHLDPGHEPPTTPKSVRFKDQKHSERDQALIEKALHDLEMQCCTRPLASMQAALMTGDHAKVQKLLSWGGDCNAMCNGRRPLHCAVLGDSVECLKILLAQKDIDVNGRDGVSFQTPLHVACDIACDPDIVVILANHHGVHIDATDAKFRRPLHRAAEEGDEMACRLLVHLGADARAKDTTGQRPRDYSKAHGYTKLSGVLAKAEAAAVRKKNARRRTMAMAKLKHVSHRGDGASFGGDSTRSYSTIGSTKSAKSRSSRRQQKTHFPPASPTRSPSTYRAKDEVVEELESVLAEVRTQPHGHLKVDSLVSEASRAVHLGTPQTTWDTKRGSVAKARSPDKPLPTSLDERFQQYDDSRPMTAEEPPEEMEYDWRKPPKTPVTPPTDTPNISQLLVPPDDTTWRNEHIPEPPASPPKKAKRKRRKKSVDEDTTPPGTSRHERRRGDGRARRKKYVPPLGGKSPAVDIAKFFRGDSGDEAATAYAVVGKHGPGYDGDYDDEVDDGSQWAQIEVDNEKAEPASIDGEYGGGAFSSYNRVHVAVSPIKADPMGFGSSVPTGRSSPTLKARG</sequence>
<dbReference type="AlphaFoldDB" id="A0A8J2T2Z3"/>
<evidence type="ECO:0000256" key="4">
    <source>
        <dbReference type="SAM" id="MobiDB-lite"/>
    </source>
</evidence>
<feature type="compositionally biased region" description="Basic and acidic residues" evidence="4">
    <location>
        <begin position="91"/>
        <end position="101"/>
    </location>
</feature>
<dbReference type="Pfam" id="PF00023">
    <property type="entry name" value="Ank"/>
    <property type="match status" value="1"/>
</dbReference>
<dbReference type="OrthoDB" id="9995210at2759"/>
<feature type="compositionally biased region" description="Polar residues" evidence="4">
    <location>
        <begin position="904"/>
        <end position="918"/>
    </location>
</feature>
<dbReference type="SMART" id="SM00248">
    <property type="entry name" value="ANK"/>
    <property type="match status" value="6"/>
</dbReference>
<feature type="compositionally biased region" description="Basic and acidic residues" evidence="4">
    <location>
        <begin position="698"/>
        <end position="709"/>
    </location>
</feature>
<protein>
    <submittedName>
        <fullName evidence="5">Uncharacterized protein</fullName>
    </submittedName>
</protein>
<feature type="repeat" description="ANK" evidence="3">
    <location>
        <begin position="272"/>
        <end position="304"/>
    </location>
</feature>
<dbReference type="Pfam" id="PF12796">
    <property type="entry name" value="Ank_2"/>
    <property type="match status" value="2"/>
</dbReference>
<organism evidence="5 6">
    <name type="scientific">Pelagomonas calceolata</name>
    <dbReference type="NCBI Taxonomy" id="35677"/>
    <lineage>
        <taxon>Eukaryota</taxon>
        <taxon>Sar</taxon>
        <taxon>Stramenopiles</taxon>
        <taxon>Ochrophyta</taxon>
        <taxon>Pelagophyceae</taxon>
        <taxon>Pelagomonadales</taxon>
        <taxon>Pelagomonadaceae</taxon>
        <taxon>Pelagomonas</taxon>
    </lineage>
</organism>
<feature type="compositionally biased region" description="Basic residues" evidence="4">
    <location>
        <begin position="767"/>
        <end position="776"/>
    </location>
</feature>
<dbReference type="PROSITE" id="PS50297">
    <property type="entry name" value="ANK_REP_REGION"/>
    <property type="match status" value="3"/>
</dbReference>
<dbReference type="InterPro" id="IPR036770">
    <property type="entry name" value="Ankyrin_rpt-contain_sf"/>
</dbReference>
<dbReference type="SUPFAM" id="SSF48403">
    <property type="entry name" value="Ankyrin repeat"/>
    <property type="match status" value="1"/>
</dbReference>
<dbReference type="PROSITE" id="PS50088">
    <property type="entry name" value="ANK_REPEAT"/>
    <property type="match status" value="4"/>
</dbReference>
<keyword evidence="6" id="KW-1185">Reference proteome</keyword>
<keyword evidence="2 3" id="KW-0040">ANK repeat</keyword>
<keyword evidence="1" id="KW-0677">Repeat</keyword>
<reference evidence="5" key="1">
    <citation type="submission" date="2021-11" db="EMBL/GenBank/DDBJ databases">
        <authorList>
            <consortium name="Genoscope - CEA"/>
            <person name="William W."/>
        </authorList>
    </citation>
    <scope>NUCLEOTIDE SEQUENCE</scope>
</reference>
<feature type="compositionally biased region" description="Basic and acidic residues" evidence="4">
    <location>
        <begin position="55"/>
        <end position="65"/>
    </location>
</feature>
<feature type="repeat" description="ANK" evidence="3">
    <location>
        <begin position="500"/>
        <end position="532"/>
    </location>
</feature>
<evidence type="ECO:0000256" key="3">
    <source>
        <dbReference type="PROSITE-ProRule" id="PRU00023"/>
    </source>
</evidence>
<feature type="compositionally biased region" description="Basic and acidic residues" evidence="4">
    <location>
        <begin position="145"/>
        <end position="163"/>
    </location>
</feature>
<feature type="compositionally biased region" description="Polar residues" evidence="4">
    <location>
        <begin position="590"/>
        <end position="600"/>
    </location>
</feature>
<comment type="caution">
    <text evidence="5">The sequence shown here is derived from an EMBL/GenBank/DDBJ whole genome shotgun (WGS) entry which is preliminary data.</text>
</comment>
<dbReference type="GO" id="GO:0005634">
    <property type="term" value="C:nucleus"/>
    <property type="evidence" value="ECO:0007669"/>
    <property type="project" value="TreeGrafter"/>
</dbReference>
<feature type="region of interest" description="Disordered" evidence="4">
    <location>
        <begin position="671"/>
        <end position="814"/>
    </location>
</feature>
<feature type="region of interest" description="Disordered" evidence="4">
    <location>
        <begin position="113"/>
        <end position="168"/>
    </location>
</feature>
<evidence type="ECO:0000256" key="2">
    <source>
        <dbReference type="ARBA" id="ARBA00023043"/>
    </source>
</evidence>
<dbReference type="InterPro" id="IPR050776">
    <property type="entry name" value="Ank_Repeat/CDKN_Inhibitor"/>
</dbReference>
<gene>
    <name evidence="5" type="ORF">PECAL_6P14900</name>
</gene>
<dbReference type="InterPro" id="IPR002110">
    <property type="entry name" value="Ankyrin_rpt"/>
</dbReference>